<dbReference type="EMBL" id="QQPC01000008">
    <property type="protein sequence ID" value="REA84023.1"/>
    <property type="molecule type" value="Genomic_DNA"/>
</dbReference>
<dbReference type="OrthoDB" id="5119254at2"/>
<reference evidence="4" key="2">
    <citation type="journal article" date="2018" name="Vet. Microbiol.">
        <title>Methicillin-resistant staphylococci amongst veterinary personnel, personnel-owned pets, patients and the hospital environment of two small animal veterinary hospitals.</title>
        <authorList>
            <person name="Worthing K.A."/>
            <person name="Brown J."/>
            <person name="Gerber L."/>
            <person name="Abraham S."/>
            <person name="Trott D."/>
            <person name="Norris J.M."/>
        </authorList>
    </citation>
    <scope>NUCLEOTIDE SEQUENCE</scope>
    <source>
        <strain evidence="4">ST496-2</strain>
    </source>
</reference>
<dbReference type="RefSeq" id="WP_014612836.1">
    <property type="nucleotide sequence ID" value="NZ_AP019372.1"/>
</dbReference>
<evidence type="ECO:0000313" key="3">
    <source>
        <dbReference type="EMBL" id="PWZ98920.1"/>
    </source>
</evidence>
<protein>
    <submittedName>
        <fullName evidence="4">DUF4242 domain-containing protein</fullName>
    </submittedName>
</protein>
<dbReference type="InterPro" id="IPR025336">
    <property type="entry name" value="SCO4226-like"/>
</dbReference>
<dbReference type="EMBL" id="QEIV01000446">
    <property type="protein sequence ID" value="PWZ98920.1"/>
    <property type="molecule type" value="Genomic_DNA"/>
</dbReference>
<dbReference type="Proteomes" id="UP000600220">
    <property type="component" value="Unassembled WGS sequence"/>
</dbReference>
<dbReference type="Proteomes" id="UP000256409">
    <property type="component" value="Unassembled WGS sequence"/>
</dbReference>
<dbReference type="Proteomes" id="UP000246351">
    <property type="component" value="Unassembled WGS sequence"/>
</dbReference>
<evidence type="ECO:0000313" key="2">
    <source>
        <dbReference type="EMBL" id="PWZ76370.1"/>
    </source>
</evidence>
<dbReference type="Pfam" id="PF14026">
    <property type="entry name" value="SCO4226-like"/>
    <property type="match status" value="1"/>
</dbReference>
<organism evidence="4 7">
    <name type="scientific">Staphylococcus pseudintermedius</name>
    <dbReference type="NCBI Taxonomy" id="283734"/>
    <lineage>
        <taxon>Bacteria</taxon>
        <taxon>Bacillati</taxon>
        <taxon>Bacillota</taxon>
        <taxon>Bacilli</taxon>
        <taxon>Bacillales</taxon>
        <taxon>Staphylococcaceae</taxon>
        <taxon>Staphylococcus</taxon>
        <taxon>Staphylococcus intermedius group</taxon>
    </lineage>
</organism>
<proteinExistence type="predicted"/>
<evidence type="ECO:0000313" key="5">
    <source>
        <dbReference type="Proteomes" id="UP000246351"/>
    </source>
</evidence>
<evidence type="ECO:0000313" key="1">
    <source>
        <dbReference type="EMBL" id="EGQ4385815.1"/>
    </source>
</evidence>
<dbReference type="EMBL" id="QEIT01000013">
    <property type="protein sequence ID" value="PWZ76370.1"/>
    <property type="molecule type" value="Genomic_DNA"/>
</dbReference>
<keyword evidence="8" id="KW-1185">Reference proteome</keyword>
<evidence type="ECO:0000313" key="8">
    <source>
        <dbReference type="Proteomes" id="UP000600220"/>
    </source>
</evidence>
<dbReference type="EMBL" id="AAXKXX010000026">
    <property type="protein sequence ID" value="EGQ4385815.1"/>
    <property type="molecule type" value="Genomic_DNA"/>
</dbReference>
<dbReference type="AlphaFoldDB" id="A0A2A4EJ36"/>
<evidence type="ECO:0000313" key="4">
    <source>
        <dbReference type="EMBL" id="REA84023.1"/>
    </source>
</evidence>
<dbReference type="OMA" id="FSRTYVC"/>
<evidence type="ECO:0000313" key="6">
    <source>
        <dbReference type="Proteomes" id="UP000246800"/>
    </source>
</evidence>
<sequence>MSLFLLETQDLSFAKTPAELEEKVQSLSEQAGPELIEVQVTEDLSHGYFIVEGHSEEEAKQFLEDGSIQVSLVKEVRLVGKDLDEVKQGDVSIDYLVTWNIPEGITMDQYLERKKKNSVHYEEVPEVQFQRTYVCEDMTKCVCLYNAPDEDSVRRAREAVNTPIDGIEKI</sequence>
<dbReference type="Proteomes" id="UP000246800">
    <property type="component" value="Unassembled WGS sequence"/>
</dbReference>
<reference evidence="1 8" key="4">
    <citation type="submission" date="2018-11" db="EMBL/GenBank/DDBJ databases">
        <authorList>
            <consortium name="Veterinary Laboratory Investigation and Response Network"/>
        </authorList>
    </citation>
    <scope>NUCLEOTIDE SEQUENCE [LARGE SCALE GENOMIC DNA]</scope>
    <source>
        <strain evidence="1 8">SPSE-18-VL-LA-PA-Ryan-0021</strain>
    </source>
</reference>
<dbReference type="GeneID" id="93823932"/>
<gene>
    <name evidence="2" type="ORF">DD902_02920</name>
    <name evidence="3" type="ORF">DD924_05465</name>
    <name evidence="4" type="ORF">DV961_00975</name>
    <name evidence="1" type="ORF">EGV54_12220</name>
</gene>
<reference evidence="5 6" key="1">
    <citation type="journal article" date="2018" name="Vet. Microbiol.">
        <title>Clonal diversity and geographic distribution of methicillin-resistant Staphylococcus pseudintermedius from Australian animals: Discovery of novel sequence types.</title>
        <authorList>
            <person name="Worthing K.A."/>
            <person name="Abraham S."/>
            <person name="Coombs G.W."/>
            <person name="Pang S."/>
            <person name="Saputra S."/>
            <person name="Jordan D."/>
            <person name="Trott D.J."/>
            <person name="Norris J.M."/>
        </authorList>
    </citation>
    <scope>NUCLEOTIDE SEQUENCE [LARGE SCALE GENOMIC DNA]</scope>
    <source>
        <strain evidence="2 6">ST525 1</strain>
        <strain evidence="3 5">ST71 3</strain>
    </source>
</reference>
<comment type="caution">
    <text evidence="4">The sequence shown here is derived from an EMBL/GenBank/DDBJ whole genome shotgun (WGS) entry which is preliminary data.</text>
</comment>
<dbReference type="Gene3D" id="3.30.70.3090">
    <property type="entry name" value="ORF SCO4226, nickel-binding ferredoxin-like monomer"/>
    <property type="match status" value="1"/>
</dbReference>
<reference evidence="7" key="3">
    <citation type="journal article" date="2018" name="Vet. Microbiol.">
        <title>Molecular epidemiology of methicillin-resistant staphylococci amongst veterinary personnel, personnel-owned pets, patients and the hospital environment of two companion animal veterinary hospitals.</title>
        <authorList>
            <person name="Worthing K.A."/>
            <person name="Brown J."/>
            <person name="Gerber L."/>
            <person name="Abraham S."/>
            <person name="Trott D."/>
            <person name="Norris J.M."/>
        </authorList>
    </citation>
    <scope>NUCLEOTIDE SEQUENCE [LARGE SCALE GENOMIC DNA]</scope>
    <source>
        <strain evidence="7">ST496-2</strain>
    </source>
</reference>
<accession>A0A2A4EJ36</accession>
<name>A0A2A4EJ36_STAPS</name>
<dbReference type="STRING" id="937773.SPSINT_2283"/>
<evidence type="ECO:0000313" key="7">
    <source>
        <dbReference type="Proteomes" id="UP000256409"/>
    </source>
</evidence>
<dbReference type="InterPro" id="IPR042557">
    <property type="entry name" value="SCO4226"/>
</dbReference>